<name>A0A078AHM0_STYLE</name>
<feature type="coiled-coil region" evidence="1">
    <location>
        <begin position="196"/>
        <end position="253"/>
    </location>
</feature>
<keyword evidence="1" id="KW-0175">Coiled coil</keyword>
<dbReference type="InParanoid" id="A0A078AHM0"/>
<evidence type="ECO:0000256" key="1">
    <source>
        <dbReference type="SAM" id="Coils"/>
    </source>
</evidence>
<keyword evidence="3" id="KW-1185">Reference proteome</keyword>
<protein>
    <submittedName>
        <fullName evidence="2">Uncharacterized protein</fullName>
    </submittedName>
</protein>
<organism evidence="2 3">
    <name type="scientific">Stylonychia lemnae</name>
    <name type="common">Ciliate</name>
    <dbReference type="NCBI Taxonomy" id="5949"/>
    <lineage>
        <taxon>Eukaryota</taxon>
        <taxon>Sar</taxon>
        <taxon>Alveolata</taxon>
        <taxon>Ciliophora</taxon>
        <taxon>Intramacronucleata</taxon>
        <taxon>Spirotrichea</taxon>
        <taxon>Stichotrichia</taxon>
        <taxon>Sporadotrichida</taxon>
        <taxon>Oxytrichidae</taxon>
        <taxon>Stylonychinae</taxon>
        <taxon>Stylonychia</taxon>
    </lineage>
</organism>
<gene>
    <name evidence="2" type="primary">Contig1929.g2088</name>
    <name evidence="2" type="ORF">STYLEM_10799</name>
</gene>
<dbReference type="AlphaFoldDB" id="A0A078AHM0"/>
<accession>A0A078AHM0</accession>
<reference evidence="2 3" key="1">
    <citation type="submission" date="2014-06" db="EMBL/GenBank/DDBJ databases">
        <authorList>
            <person name="Swart Estienne"/>
        </authorList>
    </citation>
    <scope>NUCLEOTIDE SEQUENCE [LARGE SCALE GENOMIC DNA]</scope>
    <source>
        <strain evidence="2 3">130c</strain>
    </source>
</reference>
<proteinExistence type="predicted"/>
<dbReference type="EMBL" id="CCKQ01010263">
    <property type="protein sequence ID" value="CDW81775.1"/>
    <property type="molecule type" value="Genomic_DNA"/>
</dbReference>
<sequence>MNGGLSTAQSSTGFTSVKKKMPPSQALYSISDQLEDLRHKEVLIKLSHLSTNKFQYLKTRIINNLQIELEKAKLDFFKKAEEHRFQTDLTQAKKEFNDQIDYIKQSNAVNLKLIQQQHQKEIQLLINNQRQEVDKIRSKHDIEQDELLNQIKVLELQLKNKAKDLQQKHQQDLLLMQQQFQNDLGLRMQAIKSQHEQNLKQQRVLLKQKFKQSRDQQIQVIIDKLNEEQFQQMQSLRDTIREGNRDREKMRIQVEELVTRNRRQEAFIKDVQSKQDTQQPVVITQNEITKELLIKTDMYMQTDEIVKDVRYQSIQTDEIKDESKQIIKDLKHELLKLKEQLDQYTKENQRLKTILDETNQKSQIQMLQIEQSTRELVENAIQQVRNYKSINMQLQIKYKEVVQMLNILAASSESYNEIEGNIDQWQQNAGIAFDCDKQCLAIDFQ</sequence>
<dbReference type="Proteomes" id="UP000039865">
    <property type="component" value="Unassembled WGS sequence"/>
</dbReference>
<evidence type="ECO:0000313" key="2">
    <source>
        <dbReference type="EMBL" id="CDW81775.1"/>
    </source>
</evidence>
<dbReference type="OMA" id="LHAHINF"/>
<dbReference type="OrthoDB" id="10663616at2759"/>
<feature type="coiled-coil region" evidence="1">
    <location>
        <begin position="126"/>
        <end position="171"/>
    </location>
</feature>
<evidence type="ECO:0000313" key="3">
    <source>
        <dbReference type="Proteomes" id="UP000039865"/>
    </source>
</evidence>
<feature type="coiled-coil region" evidence="1">
    <location>
        <begin position="320"/>
        <end position="428"/>
    </location>
</feature>